<reference evidence="5 6" key="1">
    <citation type="submission" date="2017-12" db="EMBL/GenBank/DDBJ databases">
        <title>Legionella sainthelensi LA01-117, whole genome sequence of a clinical isolate from New Zealand.</title>
        <authorList>
            <person name="Cree S.L."/>
            <person name="Slow S."/>
            <person name="Kennedy M.A."/>
            <person name="Murdoch D.R."/>
            <person name="Biggs P.J."/>
            <person name="Anderson T."/>
        </authorList>
    </citation>
    <scope>NUCLEOTIDE SEQUENCE [LARGE SCALE GENOMIC DNA]</scope>
    <source>
        <strain evidence="5 6">LA01-117</strain>
    </source>
</reference>
<feature type="transmembrane region" description="Helical" evidence="3">
    <location>
        <begin position="502"/>
        <end position="527"/>
    </location>
</feature>
<evidence type="ECO:0000256" key="3">
    <source>
        <dbReference type="SAM" id="Phobius"/>
    </source>
</evidence>
<feature type="compositionally biased region" description="Polar residues" evidence="2">
    <location>
        <begin position="231"/>
        <end position="245"/>
    </location>
</feature>
<feature type="domain" description="LegC3 N-terminal Legionellaceae" evidence="4">
    <location>
        <begin position="239"/>
        <end position="401"/>
    </location>
</feature>
<keyword evidence="1" id="KW-0175">Coiled coil</keyword>
<keyword evidence="6" id="KW-1185">Reference proteome</keyword>
<keyword evidence="3" id="KW-0472">Membrane</keyword>
<dbReference type="EMBL" id="CP025491">
    <property type="protein sequence ID" value="AUH73197.1"/>
    <property type="molecule type" value="Genomic_DNA"/>
</dbReference>
<evidence type="ECO:0000313" key="6">
    <source>
        <dbReference type="Proteomes" id="UP000234343"/>
    </source>
</evidence>
<keyword evidence="3" id="KW-0812">Transmembrane</keyword>
<dbReference type="Proteomes" id="UP000234343">
    <property type="component" value="Chromosome"/>
</dbReference>
<feature type="coiled-coil region" evidence="1">
    <location>
        <begin position="574"/>
        <end position="601"/>
    </location>
</feature>
<feature type="compositionally biased region" description="Basic and acidic residues" evidence="2">
    <location>
        <begin position="246"/>
        <end position="258"/>
    </location>
</feature>
<dbReference type="Pfam" id="PF18654">
    <property type="entry name" value="LegC3_N"/>
    <property type="match status" value="2"/>
</dbReference>
<organism evidence="5 6">
    <name type="scientific">Legionella sainthelensi</name>
    <dbReference type="NCBI Taxonomy" id="28087"/>
    <lineage>
        <taxon>Bacteria</taxon>
        <taxon>Pseudomonadati</taxon>
        <taxon>Pseudomonadota</taxon>
        <taxon>Gammaproteobacteria</taxon>
        <taxon>Legionellales</taxon>
        <taxon>Legionellaceae</taxon>
        <taxon>Legionella</taxon>
    </lineage>
</organism>
<keyword evidence="3" id="KW-1133">Transmembrane helix</keyword>
<accession>A0A2H5FNP3</accession>
<dbReference type="RefSeq" id="WP_101900735.1">
    <property type="nucleotide sequence ID" value="NZ_CP025491.2"/>
</dbReference>
<dbReference type="KEGG" id="lsh:CAB17_14890"/>
<feature type="domain" description="LegC3 N-terminal Legionellaceae" evidence="4">
    <location>
        <begin position="1"/>
        <end position="162"/>
    </location>
</feature>
<feature type="coiled-coil region" evidence="1">
    <location>
        <begin position="421"/>
        <end position="448"/>
    </location>
</feature>
<protein>
    <recommendedName>
        <fullName evidence="4">LegC3 N-terminal Legionellaceae domain-containing protein</fullName>
    </recommendedName>
</protein>
<dbReference type="InterPro" id="IPR041357">
    <property type="entry name" value="LegC3_N_Legionellaceae"/>
</dbReference>
<proteinExistence type="predicted"/>
<evidence type="ECO:0000256" key="1">
    <source>
        <dbReference type="SAM" id="Coils"/>
    </source>
</evidence>
<evidence type="ECO:0000256" key="2">
    <source>
        <dbReference type="SAM" id="MobiDB-lite"/>
    </source>
</evidence>
<evidence type="ECO:0000259" key="4">
    <source>
        <dbReference type="Pfam" id="PF18654"/>
    </source>
</evidence>
<feature type="compositionally biased region" description="Basic and acidic residues" evidence="2">
    <location>
        <begin position="144"/>
        <end position="226"/>
    </location>
</feature>
<feature type="transmembrane region" description="Helical" evidence="3">
    <location>
        <begin position="472"/>
        <end position="496"/>
    </location>
</feature>
<sequence length="643" mass="73947">MSLSTLNINNLLEQITDRYIADSDYAALRNSCIQLSPVSAVTTEIQKELSQLLDQDKQNTAAQLTIDACKKQIQHDLKEKEVDHQESQTDLELVAQLEHELLSTQVQKRLIGNELNEIEEDILRHESYIKEISRQIALTTHSESTQHTHTHPEPTQHTHTHPEPTQHTHTHPEPTQHTHTHPEPTQHTHTHPEPTQHTHTHPEPTQHTHTHPEPTQHTHTHPEPTQHTHPNITDQRPNTTQSPSDTVHHHAHERESLEFQKNTLSQKLKQLEGTLRNKRMLAQEQQRRIESITTRLTIEFPEKQKQRNDRAKARTMREQARIYDEATENQLSIKNYRALQQSIIDSHEKLHKMQHQLMQNATEMSYKTFLIRLPYLLQSLTLKYQEKEALRQIISAMENYLLTQAEKYKQISIRHSVYREKETQVQDLNQKESRVAQLKKANPQLHAQNQTLGIENKQLKHTIEERGAYRDYLLKIGLFSLLGSGIAVGGGFLGMYMMPMVLISLCFTPAAVISLITVGIFLATLAYTQKNNSDSNVLEHNKITMQQNITAISKQSGEIISLEQEIIPSIKEKISEAEKSFNLLDKKIKNLQQQEDSLLHQAKQVVVTEARNIPFFGGESIIQSTVKPTAPQLEHTPRNTLSC</sequence>
<dbReference type="AlphaFoldDB" id="A0A2H5FNP3"/>
<name>A0A2H5FNP3_9GAMM</name>
<gene>
    <name evidence="5" type="ORF">CAB17_14890</name>
</gene>
<feature type="region of interest" description="Disordered" evidence="2">
    <location>
        <begin position="140"/>
        <end position="263"/>
    </location>
</feature>
<evidence type="ECO:0000313" key="5">
    <source>
        <dbReference type="EMBL" id="AUH73197.1"/>
    </source>
</evidence>